<sequence length="86" mass="9924">MYLLPHPLLVQFFIFCGEVVKLIMASLLFLKTENMQKSKTIFYSNKLHQYQEVNDPYVSGATISHHTTASCHFASQRYMIAAFDAF</sequence>
<protein>
    <submittedName>
        <fullName evidence="1">Uncharacterized protein</fullName>
    </submittedName>
</protein>
<reference evidence="1" key="1">
    <citation type="submission" date="2014-09" db="EMBL/GenBank/DDBJ databases">
        <authorList>
            <person name="Magalhaes I.L.F."/>
            <person name="Oliveira U."/>
            <person name="Santos F.R."/>
            <person name="Vidigal T.H.D.A."/>
            <person name="Brescovit A.D."/>
            <person name="Santos A.J."/>
        </authorList>
    </citation>
    <scope>NUCLEOTIDE SEQUENCE</scope>
    <source>
        <tissue evidence="1">Shoot tissue taken approximately 20 cm above the soil surface</tissue>
    </source>
</reference>
<accession>A0A0A9QPX2</accession>
<name>A0A0A9QPX2_ARUDO</name>
<dbReference type="AlphaFoldDB" id="A0A0A9QPX2"/>
<organism evidence="1">
    <name type="scientific">Arundo donax</name>
    <name type="common">Giant reed</name>
    <name type="synonym">Donax arundinaceus</name>
    <dbReference type="NCBI Taxonomy" id="35708"/>
    <lineage>
        <taxon>Eukaryota</taxon>
        <taxon>Viridiplantae</taxon>
        <taxon>Streptophyta</taxon>
        <taxon>Embryophyta</taxon>
        <taxon>Tracheophyta</taxon>
        <taxon>Spermatophyta</taxon>
        <taxon>Magnoliopsida</taxon>
        <taxon>Liliopsida</taxon>
        <taxon>Poales</taxon>
        <taxon>Poaceae</taxon>
        <taxon>PACMAD clade</taxon>
        <taxon>Arundinoideae</taxon>
        <taxon>Arundineae</taxon>
        <taxon>Arundo</taxon>
    </lineage>
</organism>
<reference evidence="1" key="2">
    <citation type="journal article" date="2015" name="Data Brief">
        <title>Shoot transcriptome of the giant reed, Arundo donax.</title>
        <authorList>
            <person name="Barrero R.A."/>
            <person name="Guerrero F.D."/>
            <person name="Moolhuijzen P."/>
            <person name="Goolsby J.A."/>
            <person name="Tidwell J."/>
            <person name="Bellgard S.E."/>
            <person name="Bellgard M.I."/>
        </authorList>
    </citation>
    <scope>NUCLEOTIDE SEQUENCE</scope>
    <source>
        <tissue evidence="1">Shoot tissue taken approximately 20 cm above the soil surface</tissue>
    </source>
</reference>
<evidence type="ECO:0000313" key="1">
    <source>
        <dbReference type="EMBL" id="JAD80230.1"/>
    </source>
</evidence>
<dbReference type="EMBL" id="GBRH01217665">
    <property type="protein sequence ID" value="JAD80230.1"/>
    <property type="molecule type" value="Transcribed_RNA"/>
</dbReference>
<proteinExistence type="predicted"/>